<dbReference type="RefSeq" id="WP_349956954.1">
    <property type="nucleotide sequence ID" value="NZ_CP157960.1"/>
</dbReference>
<organism evidence="1">
    <name type="scientific">Rhizobium sp. ZPR3</name>
    <dbReference type="NCBI Taxonomy" id="3158967"/>
    <lineage>
        <taxon>Bacteria</taxon>
        <taxon>Pseudomonadati</taxon>
        <taxon>Pseudomonadota</taxon>
        <taxon>Alphaproteobacteria</taxon>
        <taxon>Hyphomicrobiales</taxon>
        <taxon>Rhizobiaceae</taxon>
        <taxon>Rhizobium/Agrobacterium group</taxon>
        <taxon>Rhizobium</taxon>
    </lineage>
</organism>
<dbReference type="EMBL" id="CP157960">
    <property type="protein sequence ID" value="XBT92565.1"/>
    <property type="molecule type" value="Genomic_DNA"/>
</dbReference>
<name>A0AAU7RQQ4_9HYPH</name>
<reference evidence="1" key="1">
    <citation type="submission" date="2024-06" db="EMBL/GenBank/DDBJ databases">
        <authorList>
            <person name="Li T."/>
            <person name="Gao R."/>
        </authorList>
    </citation>
    <scope>NUCLEOTIDE SEQUENCE</scope>
    <source>
        <strain evidence="1">ZPR3</strain>
    </source>
</reference>
<proteinExistence type="predicted"/>
<protein>
    <submittedName>
        <fullName evidence="1">Uncharacterized protein</fullName>
    </submittedName>
</protein>
<accession>A0AAU7RQQ4</accession>
<dbReference type="AlphaFoldDB" id="A0AAU7RQQ4"/>
<sequence length="133" mass="15494">MPLISKVLNNIGIRFCGRPSNPIFCPIDQMRKQDIAAFERWQAWVILQMYIVYRSPLTTVPGNLKPVDRARWFFYALHDGMNHYSAGEAPPHEMPVIPAVWPDSFPFDIAWSFVEMINARAEHFRFLKANGHY</sequence>
<gene>
    <name evidence="1" type="ORF">ABM479_17665</name>
</gene>
<evidence type="ECO:0000313" key="1">
    <source>
        <dbReference type="EMBL" id="XBT92565.1"/>
    </source>
</evidence>